<dbReference type="PANTHER" id="PTHR43547">
    <property type="entry name" value="TWO-COMPONENT HISTIDINE KINASE"/>
    <property type="match status" value="1"/>
</dbReference>
<dbReference type="EC" id="2.7.13.3" evidence="2"/>
<dbReference type="EMBL" id="JACHJE010000003">
    <property type="protein sequence ID" value="MBB5124653.1"/>
    <property type="molecule type" value="Genomic_DNA"/>
</dbReference>
<evidence type="ECO:0000259" key="6">
    <source>
        <dbReference type="PROSITE" id="PS50109"/>
    </source>
</evidence>
<dbReference type="GO" id="GO:0000155">
    <property type="term" value="F:phosphorelay sensor kinase activity"/>
    <property type="evidence" value="ECO:0007669"/>
    <property type="project" value="TreeGrafter"/>
</dbReference>
<organism evidence="7 8">
    <name type="scientific">Streptomyces griseoloalbus</name>
    <dbReference type="NCBI Taxonomy" id="67303"/>
    <lineage>
        <taxon>Bacteria</taxon>
        <taxon>Bacillati</taxon>
        <taxon>Actinomycetota</taxon>
        <taxon>Actinomycetes</taxon>
        <taxon>Kitasatosporales</taxon>
        <taxon>Streptomycetaceae</taxon>
        <taxon>Streptomyces</taxon>
    </lineage>
</organism>
<keyword evidence="8" id="KW-1185">Reference proteome</keyword>
<proteinExistence type="predicted"/>
<dbReference type="Gene3D" id="3.30.565.10">
    <property type="entry name" value="Histidine kinase-like ATPase, C-terminal domain"/>
    <property type="match status" value="1"/>
</dbReference>
<keyword evidence="5" id="KW-0902">Two-component regulatory system</keyword>
<keyword evidence="4 7" id="KW-0418">Kinase</keyword>
<dbReference type="Proteomes" id="UP000568022">
    <property type="component" value="Unassembled WGS sequence"/>
</dbReference>
<dbReference type="InterPro" id="IPR003594">
    <property type="entry name" value="HATPase_dom"/>
</dbReference>
<keyword evidence="4 7" id="KW-0808">Transferase</keyword>
<dbReference type="AlphaFoldDB" id="A0A7W8F662"/>
<dbReference type="SUPFAM" id="SSF55874">
    <property type="entry name" value="ATPase domain of HSP90 chaperone/DNA topoisomerase II/histidine kinase"/>
    <property type="match status" value="1"/>
</dbReference>
<dbReference type="SMART" id="SM00387">
    <property type="entry name" value="HATPase_c"/>
    <property type="match status" value="1"/>
</dbReference>
<reference evidence="7 8" key="1">
    <citation type="submission" date="2020-08" db="EMBL/GenBank/DDBJ databases">
        <title>Genomic Encyclopedia of Type Strains, Phase III (KMG-III): the genomes of soil and plant-associated and newly described type strains.</title>
        <authorList>
            <person name="Whitman W."/>
        </authorList>
    </citation>
    <scope>NUCLEOTIDE SEQUENCE [LARGE SCALE GENOMIC DNA]</scope>
    <source>
        <strain evidence="7 8">CECT 3226</strain>
    </source>
</reference>
<evidence type="ECO:0000256" key="4">
    <source>
        <dbReference type="ARBA" id="ARBA00022777"/>
    </source>
</evidence>
<gene>
    <name evidence="7" type="ORF">FHS32_001385</name>
</gene>
<evidence type="ECO:0000256" key="1">
    <source>
        <dbReference type="ARBA" id="ARBA00000085"/>
    </source>
</evidence>
<name>A0A7W8F662_9ACTN</name>
<accession>A0A7W8F662</accession>
<comment type="caution">
    <text evidence="7">The sequence shown here is derived from an EMBL/GenBank/DDBJ whole genome shotgun (WGS) entry which is preliminary data.</text>
</comment>
<sequence length="113" mass="11587">MLDNLLTNAAVHTPAGTRVSVEVTVAGDAALVRVADAGPGVPAEDRERVFDRFHRVDKARSRDRGGSGLGLAVARSLVRAHGGGIALSSEPGSTVFTVRLPLDGGPAPEHPGC</sequence>
<dbReference type="PROSITE" id="PS50109">
    <property type="entry name" value="HIS_KIN"/>
    <property type="match status" value="1"/>
</dbReference>
<dbReference type="CDD" id="cd00075">
    <property type="entry name" value="HATPase"/>
    <property type="match status" value="1"/>
</dbReference>
<dbReference type="PRINTS" id="PR00344">
    <property type="entry name" value="BCTRLSENSOR"/>
</dbReference>
<evidence type="ECO:0000256" key="5">
    <source>
        <dbReference type="ARBA" id="ARBA00023012"/>
    </source>
</evidence>
<feature type="domain" description="Histidine kinase" evidence="6">
    <location>
        <begin position="1"/>
        <end position="104"/>
    </location>
</feature>
<keyword evidence="3" id="KW-0597">Phosphoprotein</keyword>
<dbReference type="Pfam" id="PF02518">
    <property type="entry name" value="HATPase_c"/>
    <property type="match status" value="1"/>
</dbReference>
<dbReference type="InterPro" id="IPR004358">
    <property type="entry name" value="Sig_transdc_His_kin-like_C"/>
</dbReference>
<evidence type="ECO:0000313" key="8">
    <source>
        <dbReference type="Proteomes" id="UP000568022"/>
    </source>
</evidence>
<evidence type="ECO:0000256" key="2">
    <source>
        <dbReference type="ARBA" id="ARBA00012438"/>
    </source>
</evidence>
<dbReference type="InterPro" id="IPR036890">
    <property type="entry name" value="HATPase_C_sf"/>
</dbReference>
<dbReference type="PANTHER" id="PTHR43547:SF2">
    <property type="entry name" value="HYBRID SIGNAL TRANSDUCTION HISTIDINE KINASE C"/>
    <property type="match status" value="1"/>
</dbReference>
<evidence type="ECO:0000313" key="7">
    <source>
        <dbReference type="EMBL" id="MBB5124653.1"/>
    </source>
</evidence>
<evidence type="ECO:0000256" key="3">
    <source>
        <dbReference type="ARBA" id="ARBA00022553"/>
    </source>
</evidence>
<dbReference type="InterPro" id="IPR005467">
    <property type="entry name" value="His_kinase_dom"/>
</dbReference>
<comment type="catalytic activity">
    <reaction evidence="1">
        <text>ATP + protein L-histidine = ADP + protein N-phospho-L-histidine.</text>
        <dbReference type="EC" id="2.7.13.3"/>
    </reaction>
</comment>
<protein>
    <recommendedName>
        <fullName evidence="2">histidine kinase</fullName>
        <ecNumber evidence="2">2.7.13.3</ecNumber>
    </recommendedName>
</protein>